<reference evidence="1" key="2">
    <citation type="submission" date="2018-05" db="EMBL/GenBank/DDBJ databases">
        <title>OpunRS2 (Oryza punctata Reference Sequence Version 2).</title>
        <authorList>
            <person name="Zhang J."/>
            <person name="Kudrna D."/>
            <person name="Lee S."/>
            <person name="Talag J."/>
            <person name="Welchert J."/>
            <person name="Wing R.A."/>
        </authorList>
    </citation>
    <scope>NUCLEOTIDE SEQUENCE [LARGE SCALE GENOMIC DNA]</scope>
</reference>
<dbReference type="Gramene" id="OPUNC10G16850.1">
    <property type="protein sequence ID" value="OPUNC10G16850.1"/>
    <property type="gene ID" value="OPUNC10G16850"/>
</dbReference>
<name>A0A0E0MAQ3_ORYPU</name>
<protein>
    <recommendedName>
        <fullName evidence="3">RRM domain-containing protein</fullName>
    </recommendedName>
</protein>
<evidence type="ECO:0000313" key="1">
    <source>
        <dbReference type="EnsemblPlants" id="OPUNC10G16850.1"/>
    </source>
</evidence>
<dbReference type="PANTHER" id="PTHR33527">
    <property type="entry name" value="OS07G0274300 PROTEIN"/>
    <property type="match status" value="1"/>
</dbReference>
<organism evidence="1">
    <name type="scientific">Oryza punctata</name>
    <name type="common">Red rice</name>
    <dbReference type="NCBI Taxonomy" id="4537"/>
    <lineage>
        <taxon>Eukaryota</taxon>
        <taxon>Viridiplantae</taxon>
        <taxon>Streptophyta</taxon>
        <taxon>Embryophyta</taxon>
        <taxon>Tracheophyta</taxon>
        <taxon>Spermatophyta</taxon>
        <taxon>Magnoliopsida</taxon>
        <taxon>Liliopsida</taxon>
        <taxon>Poales</taxon>
        <taxon>Poaceae</taxon>
        <taxon>BOP clade</taxon>
        <taxon>Oryzoideae</taxon>
        <taxon>Oryzeae</taxon>
        <taxon>Oryzinae</taxon>
        <taxon>Oryza</taxon>
    </lineage>
</organism>
<keyword evidence="2" id="KW-1185">Reference proteome</keyword>
<dbReference type="STRING" id="4537.A0A0E0MAQ3"/>
<accession>A0A0E0MAQ3</accession>
<dbReference type="PANTHER" id="PTHR33527:SF53">
    <property type="entry name" value="OS10G0561000 PROTEIN"/>
    <property type="match status" value="1"/>
</dbReference>
<dbReference type="eggNOG" id="ENOG502QW2W">
    <property type="taxonomic scope" value="Eukaryota"/>
</dbReference>
<proteinExistence type="predicted"/>
<evidence type="ECO:0000313" key="2">
    <source>
        <dbReference type="Proteomes" id="UP000026962"/>
    </source>
</evidence>
<dbReference type="HOGENOM" id="CLU_049092_1_0_1"/>
<dbReference type="OMA" id="MFHTMER"/>
<evidence type="ECO:0008006" key="3">
    <source>
        <dbReference type="Google" id="ProtNLM"/>
    </source>
</evidence>
<dbReference type="EnsemblPlants" id="OPUNC10G16850.1">
    <property type="protein sequence ID" value="OPUNC10G16850.1"/>
    <property type="gene ID" value="OPUNC10G16850"/>
</dbReference>
<dbReference type="Proteomes" id="UP000026962">
    <property type="component" value="Chromosome 10"/>
</dbReference>
<reference evidence="1" key="1">
    <citation type="submission" date="2015-04" db="UniProtKB">
        <authorList>
            <consortium name="EnsemblPlants"/>
        </authorList>
    </citation>
    <scope>IDENTIFICATION</scope>
</reference>
<dbReference type="AlphaFoldDB" id="A0A0E0MAQ3"/>
<sequence>MTSGALALMMFHTMEREVFHRLVVEHGQQPGPMRWVIALWLWLESVGHHDFVRRVAVMPGPVVMRFVDEALACLARLPRRRGAERLAALAAAGDADPALRMLPCTNALLAEPVEGLAYFDAHREEVMEGVSDVYRNVCRVIFDDSVASAVVAPDDDAEAAAFLPRDVLDALDGTPPPPMYQYHHAVHMAPMPLPPVAALNPMASPWFPVQQEQPPPPPQQQQHSYIPLPEDYRSLFITFSRGYPIRQDDIINFFNSLYGPCVESVMVEKAAAGQLPVYGRVVLRCPSMIPVVLDGQQTAKYMIKGRHLWARIYVPSSKPN</sequence>